<dbReference type="EMBL" id="KE346361">
    <property type="protein sequence ID" value="KJE89974.1"/>
    <property type="molecule type" value="Genomic_DNA"/>
</dbReference>
<accession>A0A0D2X106</accession>
<dbReference type="PhylomeDB" id="A0A0D2X106"/>
<dbReference type="GO" id="GO:0005774">
    <property type="term" value="C:vacuolar membrane"/>
    <property type="evidence" value="ECO:0007669"/>
    <property type="project" value="UniProtKB-SubCell"/>
</dbReference>
<dbReference type="InterPro" id="IPR013057">
    <property type="entry name" value="AA_transpt_TM"/>
</dbReference>
<gene>
    <name evidence="12" type="ORF">CAOG_001365</name>
</gene>
<dbReference type="FunCoup" id="A0A0D2X106">
    <property type="interactions" value="216"/>
</dbReference>
<feature type="compositionally biased region" description="Low complexity" evidence="9">
    <location>
        <begin position="103"/>
        <end position="113"/>
    </location>
</feature>
<dbReference type="Proteomes" id="UP000008743">
    <property type="component" value="Unassembled WGS sequence"/>
</dbReference>
<evidence type="ECO:0000259" key="11">
    <source>
        <dbReference type="Pfam" id="PF01490"/>
    </source>
</evidence>
<keyword evidence="3" id="KW-0813">Transport</keyword>
<dbReference type="Pfam" id="PF01490">
    <property type="entry name" value="Aa_trans"/>
    <property type="match status" value="1"/>
</dbReference>
<keyword evidence="5 10" id="KW-0812">Transmembrane</keyword>
<dbReference type="InParanoid" id="A0A0D2X106"/>
<comment type="subcellular location">
    <subcellularLocation>
        <location evidence="1">Vacuole membrane</location>
        <topology evidence="1">Multi-pass membrane protein</topology>
    </subcellularLocation>
</comment>
<dbReference type="PANTHER" id="PTHR22950:SF678">
    <property type="entry name" value="VACUOLAR AMINO ACID TRANSPORTER 5-RELATED"/>
    <property type="match status" value="1"/>
</dbReference>
<dbReference type="GO" id="GO:0005302">
    <property type="term" value="F:L-tyrosine transmembrane transporter activity"/>
    <property type="evidence" value="ECO:0007669"/>
    <property type="project" value="TreeGrafter"/>
</dbReference>
<evidence type="ECO:0000256" key="10">
    <source>
        <dbReference type="SAM" id="Phobius"/>
    </source>
</evidence>
<evidence type="ECO:0000313" key="13">
    <source>
        <dbReference type="Proteomes" id="UP000008743"/>
    </source>
</evidence>
<evidence type="ECO:0000256" key="4">
    <source>
        <dbReference type="ARBA" id="ARBA00022554"/>
    </source>
</evidence>
<evidence type="ECO:0000256" key="9">
    <source>
        <dbReference type="SAM" id="MobiDB-lite"/>
    </source>
</evidence>
<evidence type="ECO:0000256" key="6">
    <source>
        <dbReference type="ARBA" id="ARBA00022970"/>
    </source>
</evidence>
<evidence type="ECO:0000256" key="7">
    <source>
        <dbReference type="ARBA" id="ARBA00022989"/>
    </source>
</evidence>
<dbReference type="STRING" id="595528.A0A0D2X106"/>
<sequence length="702" mass="74155">MKRLFQRENSEYRRLRTHDGVEDAASFGFGEDVEQPLLMHATPGSQFGNSSNSSSSNNNNSSTSSSNNNRDDGKRGLLSKFGGSSDGASSPSPQSQYRDGTESSAFLSSSMSGSGSGGVSSGGHGGLGGLGGTGSSSHEHHHHHHSSSAVLKPPLDDASASVSASYFNLANTILGSGVLALPSAIRMCGVVLGPLLIFLGAIASSFGLQLLVECARRTGQVNASYFTVAKHTYPKASKLIDLAVALKCYGVAISYLIVVGDLLVAAMLSLFDVSSDSVVADRRFWIGMAMLIELPLSIQKHLNSLRWASVAALATVIYLTGLVCGNYFASGVDASADAFELEYWRSDVDVITALPIIVFAFTCHQNIFTIYGELRNPTAERIHKVINLAISSCLFIYFTVGICGYLTFRLITRSNIILNYTRDELQIWANICRLAVAVLALFSYPLQVHPCRTSIENLLFASSPLHNADRRRVIETLVLCLTTFLIAFFVSDLDIVLGFVGATGSTTLCYLLPGLFYLKLEANASKWHWRRIGALILAVVGVIMIFVANTVTIMKAVDPDSLPNEPAIPNYSTSSSFEASTSFTPATSTIDVSSTIFGSTATSSSTTSTILSSGTPSALDTSTVLSSATPSALDTSTVLSSGTPSVTLDSSATLDVSTTATDLLTSSALGTDTSALASESATSVIDTLLSIFTSTDAPQSTA</sequence>
<dbReference type="eggNOG" id="KOG1305">
    <property type="taxonomic scope" value="Eukaryota"/>
</dbReference>
<evidence type="ECO:0000313" key="12">
    <source>
        <dbReference type="EMBL" id="KJE89974.1"/>
    </source>
</evidence>
<feature type="transmembrane region" description="Helical" evidence="10">
    <location>
        <begin position="532"/>
        <end position="554"/>
    </location>
</feature>
<dbReference type="OrthoDB" id="438545at2759"/>
<evidence type="ECO:0000256" key="1">
    <source>
        <dbReference type="ARBA" id="ARBA00004128"/>
    </source>
</evidence>
<keyword evidence="7 10" id="KW-1133">Transmembrane helix</keyword>
<feature type="compositionally biased region" description="Basic and acidic residues" evidence="9">
    <location>
        <begin position="1"/>
        <end position="21"/>
    </location>
</feature>
<feature type="region of interest" description="Disordered" evidence="9">
    <location>
        <begin position="1"/>
        <end position="152"/>
    </location>
</feature>
<evidence type="ECO:0000256" key="2">
    <source>
        <dbReference type="ARBA" id="ARBA00008066"/>
    </source>
</evidence>
<feature type="transmembrane region" description="Helical" evidence="10">
    <location>
        <begin position="496"/>
        <end position="520"/>
    </location>
</feature>
<dbReference type="AlphaFoldDB" id="A0A0D2X106"/>
<dbReference type="GO" id="GO:0005290">
    <property type="term" value="F:L-histidine transmembrane transporter activity"/>
    <property type="evidence" value="ECO:0007669"/>
    <property type="project" value="TreeGrafter"/>
</dbReference>
<feature type="transmembrane region" description="Helical" evidence="10">
    <location>
        <begin position="350"/>
        <end position="374"/>
    </location>
</feature>
<feature type="transmembrane region" description="Helical" evidence="10">
    <location>
        <begin position="473"/>
        <end position="490"/>
    </location>
</feature>
<dbReference type="GO" id="GO:0005313">
    <property type="term" value="F:L-glutamate transmembrane transporter activity"/>
    <property type="evidence" value="ECO:0007669"/>
    <property type="project" value="TreeGrafter"/>
</dbReference>
<protein>
    <recommendedName>
        <fullName evidence="11">Amino acid transporter transmembrane domain-containing protein</fullName>
    </recommendedName>
</protein>
<dbReference type="GO" id="GO:0015194">
    <property type="term" value="F:L-serine transmembrane transporter activity"/>
    <property type="evidence" value="ECO:0007669"/>
    <property type="project" value="TreeGrafter"/>
</dbReference>
<feature type="transmembrane region" description="Helical" evidence="10">
    <location>
        <begin position="386"/>
        <end position="407"/>
    </location>
</feature>
<feature type="transmembrane region" description="Helical" evidence="10">
    <location>
        <begin position="191"/>
        <end position="212"/>
    </location>
</feature>
<reference evidence="13" key="1">
    <citation type="submission" date="2011-02" db="EMBL/GenBank/DDBJ databases">
        <title>The Genome Sequence of Capsaspora owczarzaki ATCC 30864.</title>
        <authorList>
            <person name="Russ C."/>
            <person name="Cuomo C."/>
            <person name="Burger G."/>
            <person name="Gray M.W."/>
            <person name="Holland P.W.H."/>
            <person name="King N."/>
            <person name="Lang F.B.F."/>
            <person name="Roger A.J."/>
            <person name="Ruiz-Trillo I."/>
            <person name="Young S.K."/>
            <person name="Zeng Q."/>
            <person name="Gargeya S."/>
            <person name="Alvarado L."/>
            <person name="Berlin A."/>
            <person name="Chapman S.B."/>
            <person name="Chen Z."/>
            <person name="Freedman E."/>
            <person name="Gellesch M."/>
            <person name="Goldberg J."/>
            <person name="Griggs A."/>
            <person name="Gujja S."/>
            <person name="Heilman E."/>
            <person name="Heiman D."/>
            <person name="Howarth C."/>
            <person name="Mehta T."/>
            <person name="Neiman D."/>
            <person name="Pearson M."/>
            <person name="Roberts A."/>
            <person name="Saif S."/>
            <person name="Shea T."/>
            <person name="Shenoy N."/>
            <person name="Sisk P."/>
            <person name="Stolte C."/>
            <person name="Sykes S."/>
            <person name="White J."/>
            <person name="Yandava C."/>
            <person name="Haas B."/>
            <person name="Nusbaum C."/>
            <person name="Birren B."/>
        </authorList>
    </citation>
    <scope>NUCLEOTIDE SEQUENCE</scope>
    <source>
        <strain evidence="13">ATCC 30864</strain>
    </source>
</reference>
<name>A0A0D2X106_CAPO3</name>
<feature type="transmembrane region" description="Helical" evidence="10">
    <location>
        <begin position="310"/>
        <end position="330"/>
    </location>
</feature>
<feature type="compositionally biased region" description="Low complexity" evidence="9">
    <location>
        <begin position="49"/>
        <end position="68"/>
    </location>
</feature>
<dbReference type="PANTHER" id="PTHR22950">
    <property type="entry name" value="AMINO ACID TRANSPORTER"/>
    <property type="match status" value="1"/>
</dbReference>
<keyword evidence="4" id="KW-0926">Vacuole</keyword>
<proteinExistence type="inferred from homology"/>
<feature type="transmembrane region" description="Helical" evidence="10">
    <location>
        <begin position="248"/>
        <end position="271"/>
    </location>
</feature>
<keyword evidence="8 10" id="KW-0472">Membrane</keyword>
<organism evidence="12 13">
    <name type="scientific">Capsaspora owczarzaki (strain ATCC 30864)</name>
    <dbReference type="NCBI Taxonomy" id="595528"/>
    <lineage>
        <taxon>Eukaryota</taxon>
        <taxon>Filasterea</taxon>
        <taxon>Capsaspora</taxon>
    </lineage>
</organism>
<evidence type="ECO:0000256" key="5">
    <source>
        <dbReference type="ARBA" id="ARBA00022692"/>
    </source>
</evidence>
<evidence type="ECO:0000256" key="3">
    <source>
        <dbReference type="ARBA" id="ARBA00022448"/>
    </source>
</evidence>
<keyword evidence="13" id="KW-1185">Reference proteome</keyword>
<keyword evidence="6" id="KW-0029">Amino-acid transport</keyword>
<comment type="similarity">
    <text evidence="2">Belongs to the amino acid/polyamine transporter 2 family.</text>
</comment>
<feature type="domain" description="Amino acid transporter transmembrane" evidence="11">
    <location>
        <begin position="160"/>
        <end position="553"/>
    </location>
</feature>
<dbReference type="GO" id="GO:0061459">
    <property type="term" value="F:L-arginine transmembrane transporter activity"/>
    <property type="evidence" value="ECO:0007669"/>
    <property type="project" value="TreeGrafter"/>
</dbReference>
<feature type="compositionally biased region" description="Gly residues" evidence="9">
    <location>
        <begin position="114"/>
        <end position="134"/>
    </location>
</feature>
<evidence type="ECO:0000256" key="8">
    <source>
        <dbReference type="ARBA" id="ARBA00023136"/>
    </source>
</evidence>
<dbReference type="GO" id="GO:0015189">
    <property type="term" value="F:L-lysine transmembrane transporter activity"/>
    <property type="evidence" value="ECO:0007669"/>
    <property type="project" value="TreeGrafter"/>
</dbReference>
<feature type="compositionally biased region" description="Low complexity" evidence="9">
    <location>
        <begin position="82"/>
        <end position="96"/>
    </location>
</feature>